<dbReference type="FunCoup" id="E4XIY6">
    <property type="interactions" value="71"/>
</dbReference>
<dbReference type="PROSITE" id="PS50969">
    <property type="entry name" value="FCP1"/>
    <property type="match status" value="1"/>
</dbReference>
<protein>
    <recommendedName>
        <fullName evidence="6">RNA polymerase II subunit A C-terminal domain phosphatase</fullName>
        <ecNumber evidence="6">3.1.3.16</ecNumber>
    </recommendedName>
</protein>
<evidence type="ECO:0000256" key="1">
    <source>
        <dbReference type="ARBA" id="ARBA00004123"/>
    </source>
</evidence>
<feature type="region of interest" description="Disordered" evidence="7">
    <location>
        <begin position="489"/>
        <end position="614"/>
    </location>
</feature>
<dbReference type="SMART" id="SM00292">
    <property type="entry name" value="BRCT"/>
    <property type="match status" value="1"/>
</dbReference>
<evidence type="ECO:0000313" key="11">
    <source>
        <dbReference type="Proteomes" id="UP000001307"/>
    </source>
</evidence>
<comment type="catalytic activity">
    <reaction evidence="4 6">
        <text>O-phospho-L-seryl-[protein] + H2O = L-seryl-[protein] + phosphate</text>
        <dbReference type="Rhea" id="RHEA:20629"/>
        <dbReference type="Rhea" id="RHEA-COMP:9863"/>
        <dbReference type="Rhea" id="RHEA-COMP:11604"/>
        <dbReference type="ChEBI" id="CHEBI:15377"/>
        <dbReference type="ChEBI" id="CHEBI:29999"/>
        <dbReference type="ChEBI" id="CHEBI:43474"/>
        <dbReference type="ChEBI" id="CHEBI:83421"/>
        <dbReference type="EC" id="3.1.3.16"/>
    </reaction>
</comment>
<dbReference type="PROSITE" id="PS50172">
    <property type="entry name" value="BRCT"/>
    <property type="match status" value="1"/>
</dbReference>
<feature type="compositionally biased region" description="Basic and acidic residues" evidence="7">
    <location>
        <begin position="297"/>
        <end position="314"/>
    </location>
</feature>
<evidence type="ECO:0000256" key="3">
    <source>
        <dbReference type="ARBA" id="ARBA00023242"/>
    </source>
</evidence>
<dbReference type="GO" id="GO:0008420">
    <property type="term" value="F:RNA polymerase II CTD heptapeptide repeat phosphatase activity"/>
    <property type="evidence" value="ECO:0007669"/>
    <property type="project" value="UniProtKB-UniRule"/>
</dbReference>
<dbReference type="SUPFAM" id="SSF56784">
    <property type="entry name" value="HAD-like"/>
    <property type="match status" value="1"/>
</dbReference>
<feature type="region of interest" description="Disordered" evidence="7">
    <location>
        <begin position="233"/>
        <end position="326"/>
    </location>
</feature>
<dbReference type="CDD" id="cd17729">
    <property type="entry name" value="BRCT_CTDP1"/>
    <property type="match status" value="1"/>
</dbReference>
<proteinExistence type="predicted"/>
<gene>
    <name evidence="10" type="ORF">GSOID_T00012566001</name>
</gene>
<keyword evidence="3 6" id="KW-0539">Nucleus</keyword>
<dbReference type="InterPro" id="IPR036412">
    <property type="entry name" value="HAD-like_sf"/>
</dbReference>
<dbReference type="InterPro" id="IPR036420">
    <property type="entry name" value="BRCT_dom_sf"/>
</dbReference>
<keyword evidence="11" id="KW-1185">Reference proteome</keyword>
<feature type="domain" description="BRCT" evidence="8">
    <location>
        <begin position="376"/>
        <end position="469"/>
    </location>
</feature>
<dbReference type="SUPFAM" id="SSF52113">
    <property type="entry name" value="BRCT domain"/>
    <property type="match status" value="1"/>
</dbReference>
<comment type="catalytic activity">
    <reaction evidence="5 6">
        <text>O-phospho-L-threonyl-[protein] + H2O = L-threonyl-[protein] + phosphate</text>
        <dbReference type="Rhea" id="RHEA:47004"/>
        <dbReference type="Rhea" id="RHEA-COMP:11060"/>
        <dbReference type="Rhea" id="RHEA-COMP:11605"/>
        <dbReference type="ChEBI" id="CHEBI:15377"/>
        <dbReference type="ChEBI" id="CHEBI:30013"/>
        <dbReference type="ChEBI" id="CHEBI:43474"/>
        <dbReference type="ChEBI" id="CHEBI:61977"/>
        <dbReference type="EC" id="3.1.3.16"/>
    </reaction>
</comment>
<feature type="compositionally biased region" description="Acidic residues" evidence="7">
    <location>
        <begin position="520"/>
        <end position="535"/>
    </location>
</feature>
<accession>E4XIY6</accession>
<comment type="subcellular location">
    <subcellularLocation>
        <location evidence="1 6">Nucleus</location>
    </subcellularLocation>
</comment>
<dbReference type="PANTHER" id="PTHR23081:SF36">
    <property type="entry name" value="RNA POLYMERASE II SUBUNIT A C-TERMINAL DOMAIN PHOSPHATASE"/>
    <property type="match status" value="1"/>
</dbReference>
<dbReference type="Pfam" id="PF12738">
    <property type="entry name" value="PTCB-BRCT"/>
    <property type="match status" value="1"/>
</dbReference>
<reference evidence="10" key="1">
    <citation type="journal article" date="2010" name="Science">
        <title>Plasticity of animal genome architecture unmasked by rapid evolution of a pelagic tunicate.</title>
        <authorList>
            <person name="Denoeud F."/>
            <person name="Henriet S."/>
            <person name="Mungpakdee S."/>
            <person name="Aury J.M."/>
            <person name="Da Silva C."/>
            <person name="Brinkmann H."/>
            <person name="Mikhaleva J."/>
            <person name="Olsen L.C."/>
            <person name="Jubin C."/>
            <person name="Canestro C."/>
            <person name="Bouquet J.M."/>
            <person name="Danks G."/>
            <person name="Poulain J."/>
            <person name="Campsteijn C."/>
            <person name="Adamski M."/>
            <person name="Cross I."/>
            <person name="Yadetie F."/>
            <person name="Muffato M."/>
            <person name="Louis A."/>
            <person name="Butcher S."/>
            <person name="Tsagkogeorga G."/>
            <person name="Konrad A."/>
            <person name="Singh S."/>
            <person name="Jensen M.F."/>
            <person name="Cong E.H."/>
            <person name="Eikeseth-Otteraa H."/>
            <person name="Noel B."/>
            <person name="Anthouard V."/>
            <person name="Porcel B.M."/>
            <person name="Kachouri-Lafond R."/>
            <person name="Nishino A."/>
            <person name="Ugolini M."/>
            <person name="Chourrout P."/>
            <person name="Nishida H."/>
            <person name="Aasland R."/>
            <person name="Huzurbazar S."/>
            <person name="Westhof E."/>
            <person name="Delsuc F."/>
            <person name="Lehrach H."/>
            <person name="Reinhardt R."/>
            <person name="Weissenbach J."/>
            <person name="Roy S.W."/>
            <person name="Artiguenave F."/>
            <person name="Postlethwait J.H."/>
            <person name="Manak J.R."/>
            <person name="Thompson E.M."/>
            <person name="Jaillon O."/>
            <person name="Du Pasquier L."/>
            <person name="Boudinot P."/>
            <person name="Liberles D.A."/>
            <person name="Volff J.N."/>
            <person name="Philippe H."/>
            <person name="Lenhard B."/>
            <person name="Roest Crollius H."/>
            <person name="Wincker P."/>
            <person name="Chourrout D."/>
        </authorList>
    </citation>
    <scope>NUCLEOTIDE SEQUENCE [LARGE SCALE GENOMIC DNA]</scope>
</reference>
<evidence type="ECO:0000256" key="2">
    <source>
        <dbReference type="ARBA" id="ARBA00022801"/>
    </source>
</evidence>
<dbReference type="Gene3D" id="3.40.50.10190">
    <property type="entry name" value="BRCT domain"/>
    <property type="match status" value="1"/>
</dbReference>
<feature type="compositionally biased region" description="Acidic residues" evidence="7">
    <location>
        <begin position="591"/>
        <end position="603"/>
    </location>
</feature>
<evidence type="ECO:0000259" key="8">
    <source>
        <dbReference type="PROSITE" id="PS50172"/>
    </source>
</evidence>
<evidence type="ECO:0000256" key="6">
    <source>
        <dbReference type="RuleBase" id="RU366066"/>
    </source>
</evidence>
<evidence type="ECO:0000256" key="4">
    <source>
        <dbReference type="ARBA" id="ARBA00047761"/>
    </source>
</evidence>
<dbReference type="AlphaFoldDB" id="E4XIY6"/>
<dbReference type="InterPro" id="IPR039189">
    <property type="entry name" value="Fcp1"/>
</dbReference>
<organism evidence="10">
    <name type="scientific">Oikopleura dioica</name>
    <name type="common">Tunicate</name>
    <dbReference type="NCBI Taxonomy" id="34765"/>
    <lineage>
        <taxon>Eukaryota</taxon>
        <taxon>Metazoa</taxon>
        <taxon>Chordata</taxon>
        <taxon>Tunicata</taxon>
        <taxon>Appendicularia</taxon>
        <taxon>Copelata</taxon>
        <taxon>Oikopleuridae</taxon>
        <taxon>Oikopleura</taxon>
    </lineage>
</organism>
<dbReference type="CDD" id="cd07521">
    <property type="entry name" value="HAD_FCP1-like"/>
    <property type="match status" value="1"/>
</dbReference>
<dbReference type="EMBL" id="FN653056">
    <property type="protein sequence ID" value="CBY24671.1"/>
    <property type="molecule type" value="Genomic_DNA"/>
</dbReference>
<dbReference type="InParanoid" id="E4XIY6"/>
<dbReference type="Gene3D" id="3.40.50.1000">
    <property type="entry name" value="HAD superfamily/HAD-like"/>
    <property type="match status" value="1"/>
</dbReference>
<dbReference type="NCBIfam" id="TIGR02250">
    <property type="entry name" value="FCP1_euk"/>
    <property type="match status" value="1"/>
</dbReference>
<dbReference type="OrthoDB" id="10249888at2759"/>
<dbReference type="InterPro" id="IPR001357">
    <property type="entry name" value="BRCT_dom"/>
</dbReference>
<dbReference type="InterPro" id="IPR023214">
    <property type="entry name" value="HAD_sf"/>
</dbReference>
<feature type="domain" description="FCP1 homology" evidence="9">
    <location>
        <begin position="68"/>
        <end position="241"/>
    </location>
</feature>
<dbReference type="Gene3D" id="1.10.287.10">
    <property type="entry name" value="S15/NS1, RNA-binding"/>
    <property type="match status" value="1"/>
</dbReference>
<sequence>MKDMCAACGGDLRKLHAETDSTNGLGPKKTLADLPMHANVQAVHSLPELRISESEAQRAAHEEIQRLHDNRKLVLLVDLDQTVIHTTQNRPKKLTKNTISFQLTRQDPWLWTRLRPFCAKFIHEMSEKYELHIVTFGSRQYAHKIAEILEDQTRRQLNLDSNKSFFSHRILSRDECVDPFHKSGNLEHLFPCGDSMCAIIDDRGDVWRYSPNCILVKKYHFFTDTGDINDPHAFKSTLPPTSQTQNELPDKDKAISSATDTVNKPENRTDPESVKSSELGKNLNSSSDSGSSTNSVEVHKEDQNTRDSDSREAAEQLAKTPEEEVDDDNDVYLVRLQQILNDIHDDYYKKYDALTKDQRNPSGYHLPDVRNVCVGIRKNILKGCQLVFSGVVPNGCRMEEHRAVKNARAMGAVIHERIQKNTTHLICARPGTAKHNEAKRKANVFVVNPAWLWVTYHEWRRQDESDFEIYSKGTEEEAEELERIAKQAKAARRAPRFSIPNVRDSSEGLSSDFISQMDKEVEEILSSSDDEDTAMDDFVPGVVNDGNDENTDSEADSANNANYDDLAMSDSNSSSTSYPPAKRCKLKLDPEASEDDEDDDEWDDKAAALLDDQF</sequence>
<dbReference type="Pfam" id="PF03031">
    <property type="entry name" value="NIF"/>
    <property type="match status" value="1"/>
</dbReference>
<dbReference type="PANTHER" id="PTHR23081">
    <property type="entry name" value="RNA POLYMERASE II CTD PHOSPHATASE"/>
    <property type="match status" value="1"/>
</dbReference>
<feature type="compositionally biased region" description="Low complexity" evidence="7">
    <location>
        <begin position="282"/>
        <end position="295"/>
    </location>
</feature>
<comment type="function">
    <text evidence="6">This promotes the activity of RNA polymerase II.</text>
</comment>
<evidence type="ECO:0000259" key="9">
    <source>
        <dbReference type="PROSITE" id="PS50969"/>
    </source>
</evidence>
<dbReference type="Proteomes" id="UP000001307">
    <property type="component" value="Unassembled WGS sequence"/>
</dbReference>
<dbReference type="InterPro" id="IPR004274">
    <property type="entry name" value="FCP1_dom"/>
</dbReference>
<feature type="compositionally biased region" description="Acidic residues" evidence="7">
    <location>
        <begin position="546"/>
        <end position="555"/>
    </location>
</feature>
<feature type="compositionally biased region" description="Basic and acidic residues" evidence="7">
    <location>
        <begin position="263"/>
        <end position="275"/>
    </location>
</feature>
<dbReference type="GO" id="GO:0005634">
    <property type="term" value="C:nucleus"/>
    <property type="evidence" value="ECO:0007669"/>
    <property type="project" value="UniProtKB-SubCell"/>
</dbReference>
<feature type="compositionally biased region" description="Polar residues" evidence="7">
    <location>
        <begin position="238"/>
        <end position="247"/>
    </location>
</feature>
<dbReference type="InterPro" id="IPR011947">
    <property type="entry name" value="FCP1_euk"/>
</dbReference>
<evidence type="ECO:0000256" key="7">
    <source>
        <dbReference type="SAM" id="MobiDB-lite"/>
    </source>
</evidence>
<evidence type="ECO:0000256" key="5">
    <source>
        <dbReference type="ARBA" id="ARBA00048336"/>
    </source>
</evidence>
<evidence type="ECO:0000313" key="10">
    <source>
        <dbReference type="EMBL" id="CBY24671.1"/>
    </source>
</evidence>
<keyword evidence="2 6" id="KW-0378">Hydrolase</keyword>
<dbReference type="SMART" id="SM00577">
    <property type="entry name" value="CPDc"/>
    <property type="match status" value="1"/>
</dbReference>
<name>E4XIY6_OIKDI</name>
<dbReference type="EC" id="3.1.3.16" evidence="6"/>